<evidence type="ECO:0000313" key="5">
    <source>
        <dbReference type="Proteomes" id="UP000295696"/>
    </source>
</evidence>
<evidence type="ECO:0000259" key="3">
    <source>
        <dbReference type="Pfam" id="PF07859"/>
    </source>
</evidence>
<dbReference type="EMBL" id="SLZU01000016">
    <property type="protein sequence ID" value="TCS60044.1"/>
    <property type="molecule type" value="Genomic_DNA"/>
</dbReference>
<dbReference type="RefSeq" id="WP_132247497.1">
    <property type="nucleotide sequence ID" value="NZ_SLZU01000016.1"/>
</dbReference>
<keyword evidence="5" id="KW-1185">Reference proteome</keyword>
<reference evidence="4 5" key="1">
    <citation type="submission" date="2019-03" db="EMBL/GenBank/DDBJ databases">
        <title>Genomic Encyclopedia of Type Strains, Phase IV (KMG-IV): sequencing the most valuable type-strain genomes for metagenomic binning, comparative biology and taxonomic classification.</title>
        <authorList>
            <person name="Goeker M."/>
        </authorList>
    </citation>
    <scope>NUCLEOTIDE SEQUENCE [LARGE SCALE GENOMIC DNA]</scope>
    <source>
        <strain evidence="4 5">DSM 104836</strain>
    </source>
</reference>
<dbReference type="InterPro" id="IPR050300">
    <property type="entry name" value="GDXG_lipolytic_enzyme"/>
</dbReference>
<dbReference type="InterPro" id="IPR002168">
    <property type="entry name" value="Lipase_GDXG_HIS_AS"/>
</dbReference>
<dbReference type="PANTHER" id="PTHR48081:SF8">
    <property type="entry name" value="ALPHA_BETA HYDROLASE FOLD-3 DOMAIN-CONTAINING PROTEIN-RELATED"/>
    <property type="match status" value="1"/>
</dbReference>
<name>A0A4R3J4E6_9RHOB</name>
<organism evidence="4 5">
    <name type="scientific">Primorskyibacter sedentarius</name>
    <dbReference type="NCBI Taxonomy" id="745311"/>
    <lineage>
        <taxon>Bacteria</taxon>
        <taxon>Pseudomonadati</taxon>
        <taxon>Pseudomonadota</taxon>
        <taxon>Alphaproteobacteria</taxon>
        <taxon>Rhodobacterales</taxon>
        <taxon>Roseobacteraceae</taxon>
        <taxon>Primorskyibacter</taxon>
    </lineage>
</organism>
<evidence type="ECO:0000256" key="1">
    <source>
        <dbReference type="ARBA" id="ARBA00010515"/>
    </source>
</evidence>
<dbReference type="Gene3D" id="3.40.50.1820">
    <property type="entry name" value="alpha/beta hydrolase"/>
    <property type="match status" value="1"/>
</dbReference>
<protein>
    <submittedName>
        <fullName evidence="4">Acetyl esterase/lipase</fullName>
    </submittedName>
</protein>
<accession>A0A4R3J4E6</accession>
<dbReference type="InterPro" id="IPR013094">
    <property type="entry name" value="AB_hydrolase_3"/>
</dbReference>
<sequence length="304" mass="33045">MSFRSAALNHWLRLTEKPHLARAKSPQALRASFERKARLLFRAPKGCAFQPGSVAEVPVLWVSAPEADDDLVILYFHGGGYVFGSPRTHRAMLARLSSLCSAWSCLPDYRLAPEHPFPAAFDDALAVYCDLLAGGTAPDRIILGGDSAGGGLALALLAEICRRDLPRPAGCFAFSPLTDLRFSGESMRNNAQSDVVLPADRAADMAGMYLHGADPDDPRASPLHGDFTGSGPVWLTVGDTEILLDDTRRMADVLRAQGVEVEMVIEPDLPHVWPLFHGMIPEARTTLQRLGQWIRRLAPPSADS</sequence>
<proteinExistence type="inferred from homology"/>
<dbReference type="Pfam" id="PF07859">
    <property type="entry name" value="Abhydrolase_3"/>
    <property type="match status" value="1"/>
</dbReference>
<feature type="domain" description="Alpha/beta hydrolase fold-3" evidence="3">
    <location>
        <begin position="73"/>
        <end position="273"/>
    </location>
</feature>
<dbReference type="AlphaFoldDB" id="A0A4R3J4E6"/>
<comment type="similarity">
    <text evidence="1">Belongs to the 'GDXG' lipolytic enzyme family.</text>
</comment>
<dbReference type="SUPFAM" id="SSF53474">
    <property type="entry name" value="alpha/beta-Hydrolases"/>
    <property type="match status" value="1"/>
</dbReference>
<dbReference type="PROSITE" id="PS01173">
    <property type="entry name" value="LIPASE_GDXG_HIS"/>
    <property type="match status" value="1"/>
</dbReference>
<gene>
    <name evidence="4" type="ORF">EDD52_11654</name>
</gene>
<dbReference type="Proteomes" id="UP000295696">
    <property type="component" value="Unassembled WGS sequence"/>
</dbReference>
<comment type="caution">
    <text evidence="4">The sequence shown here is derived from an EMBL/GenBank/DDBJ whole genome shotgun (WGS) entry which is preliminary data.</text>
</comment>
<dbReference type="InterPro" id="IPR029058">
    <property type="entry name" value="AB_hydrolase_fold"/>
</dbReference>
<evidence type="ECO:0000256" key="2">
    <source>
        <dbReference type="ARBA" id="ARBA00022801"/>
    </source>
</evidence>
<dbReference type="PANTHER" id="PTHR48081">
    <property type="entry name" value="AB HYDROLASE SUPERFAMILY PROTEIN C4A8.06C"/>
    <property type="match status" value="1"/>
</dbReference>
<keyword evidence="2" id="KW-0378">Hydrolase</keyword>
<evidence type="ECO:0000313" key="4">
    <source>
        <dbReference type="EMBL" id="TCS60044.1"/>
    </source>
</evidence>
<dbReference type="OrthoDB" id="9806180at2"/>
<dbReference type="GO" id="GO:0016787">
    <property type="term" value="F:hydrolase activity"/>
    <property type="evidence" value="ECO:0007669"/>
    <property type="project" value="UniProtKB-KW"/>
</dbReference>